<proteinExistence type="predicted"/>
<keyword evidence="2" id="KW-1185">Reference proteome</keyword>
<dbReference type="KEGG" id="mpuf:101693046"/>
<feature type="region of interest" description="Disordered" evidence="1">
    <location>
        <begin position="182"/>
        <end position="222"/>
    </location>
</feature>
<evidence type="ECO:0000313" key="2">
    <source>
        <dbReference type="Proteomes" id="UP000000715"/>
    </source>
</evidence>
<accession>A0A8U0MZD9</accession>
<reference evidence="3" key="1">
    <citation type="submission" date="2025-08" db="UniProtKB">
        <authorList>
            <consortium name="RefSeq"/>
        </authorList>
    </citation>
    <scope>IDENTIFICATION</scope>
    <source>
        <tissue evidence="3">Brain</tissue>
    </source>
</reference>
<dbReference type="GeneID" id="101693046"/>
<gene>
    <name evidence="3" type="primary">LOC101693046</name>
</gene>
<feature type="region of interest" description="Disordered" evidence="1">
    <location>
        <begin position="57"/>
        <end position="78"/>
    </location>
</feature>
<name>A0A8U0MZD9_MUSPF</name>
<evidence type="ECO:0000313" key="3">
    <source>
        <dbReference type="RefSeq" id="XP_004762345.1"/>
    </source>
</evidence>
<dbReference type="AlphaFoldDB" id="A0A8U0MZD9"/>
<organism evidence="2 3">
    <name type="scientific">Mustela putorius furo</name>
    <name type="common">European domestic ferret</name>
    <name type="synonym">Mustela furo</name>
    <dbReference type="NCBI Taxonomy" id="9669"/>
    <lineage>
        <taxon>Eukaryota</taxon>
        <taxon>Metazoa</taxon>
        <taxon>Chordata</taxon>
        <taxon>Craniata</taxon>
        <taxon>Vertebrata</taxon>
        <taxon>Euteleostomi</taxon>
        <taxon>Mammalia</taxon>
        <taxon>Eutheria</taxon>
        <taxon>Laurasiatheria</taxon>
        <taxon>Carnivora</taxon>
        <taxon>Caniformia</taxon>
        <taxon>Musteloidea</taxon>
        <taxon>Mustelidae</taxon>
        <taxon>Mustelinae</taxon>
        <taxon>Mustela</taxon>
    </lineage>
</organism>
<protein>
    <submittedName>
        <fullName evidence="3">Uncharacterized protein LOC101693046</fullName>
    </submittedName>
</protein>
<dbReference type="RefSeq" id="XP_004762345.1">
    <property type="nucleotide sequence ID" value="XM_004762288.2"/>
</dbReference>
<evidence type="ECO:0000256" key="1">
    <source>
        <dbReference type="SAM" id="MobiDB-lite"/>
    </source>
</evidence>
<feature type="region of interest" description="Disordered" evidence="1">
    <location>
        <begin position="1"/>
        <end position="28"/>
    </location>
</feature>
<feature type="compositionally biased region" description="Low complexity" evidence="1">
    <location>
        <begin position="204"/>
        <end position="222"/>
    </location>
</feature>
<sequence length="222" mass="23426">MEKSRKWTFGARVRTKPRADPVSSSAYSSFCTPGAVSLILDSASLLRRDEAFSSSRWALPQEDPAESPSAAPGWTVPALDPEGGKLLRRRSAVAHSLNVRKGVLQPTGFGRWLGASLQRVRGGRTHSGWRVGPLSPTESLGCPTTDLPLVLGPPLAKPGVHAAGLWFRSAVSRSCPGLRQQTVALGPGSPREAPSARDSCLTECPGQSGPGQCPQSGWTAIP</sequence>
<dbReference type="Proteomes" id="UP000000715">
    <property type="component" value="Unplaced"/>
</dbReference>